<accession>A0A941DD50</accession>
<dbReference type="AlphaFoldDB" id="A0A941DD50"/>
<dbReference type="Proteomes" id="UP000680158">
    <property type="component" value="Unassembled WGS sequence"/>
</dbReference>
<dbReference type="PROSITE" id="PS51257">
    <property type="entry name" value="PROKAR_LIPOPROTEIN"/>
    <property type="match status" value="1"/>
</dbReference>
<evidence type="ECO:0000313" key="1">
    <source>
        <dbReference type="EMBL" id="MBR7745831.1"/>
    </source>
</evidence>
<reference evidence="1 2" key="1">
    <citation type="submission" date="2021-04" db="EMBL/GenBank/DDBJ databases">
        <title>novel species isolated from subtropical streams in China.</title>
        <authorList>
            <person name="Lu H."/>
        </authorList>
    </citation>
    <scope>NUCLEOTIDE SEQUENCE [LARGE SCALE GENOMIC DNA]</scope>
    <source>
        <strain evidence="1 2">BYS107W</strain>
    </source>
</reference>
<protein>
    <recommendedName>
        <fullName evidence="3">Lipoprotein</fullName>
    </recommendedName>
</protein>
<sequence length="183" mass="20077">MNNLLKSFSIILIALGITACTPKFDWREIRNTDAPFIATFPGKPATHSRDIELDGIKVKLHMTAADVNQLSFAIAYAKIENNDKSLQAQQQQRALSAMQAGMLKNIQGTIVQASASSGANSSHHSSPKNTITAIGKKQNGQAIKMVARFTQHGPWIMQIVMMGEEKSFTPDIADMFFDSIKLN</sequence>
<comment type="caution">
    <text evidence="1">The sequence shown here is derived from an EMBL/GenBank/DDBJ whole genome shotgun (WGS) entry which is preliminary data.</text>
</comment>
<evidence type="ECO:0000313" key="2">
    <source>
        <dbReference type="Proteomes" id="UP000680158"/>
    </source>
</evidence>
<organism evidence="1 2">
    <name type="scientific">Undibacterium baiyunense</name>
    <dbReference type="NCBI Taxonomy" id="2828731"/>
    <lineage>
        <taxon>Bacteria</taxon>
        <taxon>Pseudomonadati</taxon>
        <taxon>Pseudomonadota</taxon>
        <taxon>Betaproteobacteria</taxon>
        <taxon>Burkholderiales</taxon>
        <taxon>Oxalobacteraceae</taxon>
        <taxon>Undibacterium</taxon>
    </lineage>
</organism>
<keyword evidence="2" id="KW-1185">Reference proteome</keyword>
<dbReference type="EMBL" id="JAGSPM010000002">
    <property type="protein sequence ID" value="MBR7745831.1"/>
    <property type="molecule type" value="Genomic_DNA"/>
</dbReference>
<gene>
    <name evidence="1" type="ORF">KDM92_04510</name>
</gene>
<evidence type="ECO:0008006" key="3">
    <source>
        <dbReference type="Google" id="ProtNLM"/>
    </source>
</evidence>
<dbReference type="RefSeq" id="WP_212683196.1">
    <property type="nucleotide sequence ID" value="NZ_JAGSPM010000002.1"/>
</dbReference>
<name>A0A941DD50_9BURK</name>
<proteinExistence type="predicted"/>